<evidence type="ECO:0000256" key="9">
    <source>
        <dbReference type="ARBA" id="ARBA00023136"/>
    </source>
</evidence>
<keyword evidence="6 10" id="KW-0812">Transmembrane</keyword>
<dbReference type="AlphaFoldDB" id="A0A849SZ99"/>
<dbReference type="GO" id="GO:0022857">
    <property type="term" value="F:transmembrane transporter activity"/>
    <property type="evidence" value="ECO:0007669"/>
    <property type="project" value="InterPro"/>
</dbReference>
<keyword evidence="4" id="KW-1003">Cell membrane</keyword>
<dbReference type="PANTHER" id="PTHR30558:SF12">
    <property type="entry name" value="BIOPOLYMER TRANSPORT PROTEIN EXBD"/>
    <property type="match status" value="1"/>
</dbReference>
<evidence type="ECO:0000256" key="2">
    <source>
        <dbReference type="ARBA" id="ARBA00005811"/>
    </source>
</evidence>
<evidence type="ECO:0000313" key="12">
    <source>
        <dbReference type="EMBL" id="NOT34409.1"/>
    </source>
</evidence>
<proteinExistence type="inferred from homology"/>
<feature type="transmembrane region" description="Helical" evidence="11">
    <location>
        <begin position="12"/>
        <end position="36"/>
    </location>
</feature>
<keyword evidence="7 10" id="KW-0653">Protein transport</keyword>
<evidence type="ECO:0000256" key="3">
    <source>
        <dbReference type="ARBA" id="ARBA00022448"/>
    </source>
</evidence>
<evidence type="ECO:0000256" key="11">
    <source>
        <dbReference type="SAM" id="Phobius"/>
    </source>
</evidence>
<name>A0A849SZ99_UNCEI</name>
<evidence type="ECO:0000256" key="1">
    <source>
        <dbReference type="ARBA" id="ARBA00004249"/>
    </source>
</evidence>
<reference evidence="12 13" key="1">
    <citation type="submission" date="2020-04" db="EMBL/GenBank/DDBJ databases">
        <title>Metagenomic profiling of ammonia- and methane-oxidizing microorganisms in a Dutch drinking water treatment plant.</title>
        <authorList>
            <person name="Poghosyan L."/>
            <person name="Leucker S."/>
        </authorList>
    </citation>
    <scope>NUCLEOTIDE SEQUENCE [LARGE SCALE GENOMIC DNA]</scope>
    <source>
        <strain evidence="12">S-RSF-IL-03</strain>
    </source>
</reference>
<evidence type="ECO:0000256" key="4">
    <source>
        <dbReference type="ARBA" id="ARBA00022475"/>
    </source>
</evidence>
<keyword evidence="9 11" id="KW-0472">Membrane</keyword>
<evidence type="ECO:0000256" key="6">
    <source>
        <dbReference type="ARBA" id="ARBA00022692"/>
    </source>
</evidence>
<sequence length="135" mass="14316">MRVESARRPMSEINVTPLVDVVLVLLVIFMLTAPLLQSGLEVELPKLAARGLELREGLVVSLRADRGIAVGDQIVATADLERALASAGAAGRPVYLKADARVPYGQVVELIARIRRAGVSNLGLVTAPGGPERSR</sequence>
<dbReference type="EMBL" id="JABFRW010000119">
    <property type="protein sequence ID" value="NOT34409.1"/>
    <property type="molecule type" value="Genomic_DNA"/>
</dbReference>
<keyword evidence="8 11" id="KW-1133">Transmembrane helix</keyword>
<dbReference type="Proteomes" id="UP000580839">
    <property type="component" value="Unassembled WGS sequence"/>
</dbReference>
<dbReference type="Gene3D" id="3.30.420.270">
    <property type="match status" value="1"/>
</dbReference>
<comment type="similarity">
    <text evidence="2 10">Belongs to the ExbD/TolR family.</text>
</comment>
<dbReference type="InterPro" id="IPR003400">
    <property type="entry name" value="ExbD"/>
</dbReference>
<organism evidence="12 13">
    <name type="scientific">Eiseniibacteriota bacterium</name>
    <dbReference type="NCBI Taxonomy" id="2212470"/>
    <lineage>
        <taxon>Bacteria</taxon>
        <taxon>Candidatus Eiseniibacteriota</taxon>
    </lineage>
</organism>
<dbReference type="GO" id="GO:0015031">
    <property type="term" value="P:protein transport"/>
    <property type="evidence" value="ECO:0007669"/>
    <property type="project" value="UniProtKB-KW"/>
</dbReference>
<dbReference type="GO" id="GO:0005886">
    <property type="term" value="C:plasma membrane"/>
    <property type="evidence" value="ECO:0007669"/>
    <property type="project" value="UniProtKB-SubCell"/>
</dbReference>
<evidence type="ECO:0000256" key="10">
    <source>
        <dbReference type="RuleBase" id="RU003879"/>
    </source>
</evidence>
<dbReference type="Pfam" id="PF02472">
    <property type="entry name" value="ExbD"/>
    <property type="match status" value="1"/>
</dbReference>
<keyword evidence="3 10" id="KW-0813">Transport</keyword>
<evidence type="ECO:0000256" key="7">
    <source>
        <dbReference type="ARBA" id="ARBA00022927"/>
    </source>
</evidence>
<evidence type="ECO:0000256" key="5">
    <source>
        <dbReference type="ARBA" id="ARBA00022519"/>
    </source>
</evidence>
<gene>
    <name evidence="12" type="ORF">HOP12_09590</name>
</gene>
<accession>A0A849SZ99</accession>
<evidence type="ECO:0000256" key="8">
    <source>
        <dbReference type="ARBA" id="ARBA00022989"/>
    </source>
</evidence>
<evidence type="ECO:0000313" key="13">
    <source>
        <dbReference type="Proteomes" id="UP000580839"/>
    </source>
</evidence>
<comment type="subcellular location">
    <subcellularLocation>
        <location evidence="1">Cell inner membrane</location>
        <topology evidence="1">Single-pass type II membrane protein</topology>
    </subcellularLocation>
    <subcellularLocation>
        <location evidence="10">Cell membrane</location>
        <topology evidence="10">Single-pass type II membrane protein</topology>
    </subcellularLocation>
</comment>
<comment type="caution">
    <text evidence="12">The sequence shown here is derived from an EMBL/GenBank/DDBJ whole genome shotgun (WGS) entry which is preliminary data.</text>
</comment>
<dbReference type="PANTHER" id="PTHR30558">
    <property type="entry name" value="EXBD MEMBRANE COMPONENT OF PMF-DRIVEN MACROMOLECULE IMPORT SYSTEM"/>
    <property type="match status" value="1"/>
</dbReference>
<protein>
    <submittedName>
        <fullName evidence="12">Protein TolR</fullName>
    </submittedName>
</protein>
<keyword evidence="5" id="KW-0997">Cell inner membrane</keyword>